<accession>A0A1Y2HNC0</accession>
<comment type="caution">
    <text evidence="2">The sequence shown here is derived from an EMBL/GenBank/DDBJ whole genome shotgun (WGS) entry which is preliminary data.</text>
</comment>
<reference evidence="2 3" key="1">
    <citation type="submission" date="2016-07" db="EMBL/GenBank/DDBJ databases">
        <title>Pervasive Adenine N6-methylation of Active Genes in Fungi.</title>
        <authorList>
            <consortium name="DOE Joint Genome Institute"/>
            <person name="Mondo S.J."/>
            <person name="Dannebaum R.O."/>
            <person name="Kuo R.C."/>
            <person name="Labutti K."/>
            <person name="Haridas S."/>
            <person name="Kuo A."/>
            <person name="Salamov A."/>
            <person name="Ahrendt S.R."/>
            <person name="Lipzen A."/>
            <person name="Sullivan W."/>
            <person name="Andreopoulos W.B."/>
            <person name="Clum A."/>
            <person name="Lindquist E."/>
            <person name="Daum C."/>
            <person name="Ramamoorthy G.K."/>
            <person name="Gryganskyi A."/>
            <person name="Culley D."/>
            <person name="Magnuson J.K."/>
            <person name="James T.Y."/>
            <person name="O'Malley M.A."/>
            <person name="Stajich J.E."/>
            <person name="Spatafora J.W."/>
            <person name="Visel A."/>
            <person name="Grigoriev I.V."/>
        </authorList>
    </citation>
    <scope>NUCLEOTIDE SEQUENCE [LARGE SCALE GENOMIC DNA]</scope>
    <source>
        <strain evidence="2 3">PL171</strain>
    </source>
</reference>
<organism evidence="2 3">
    <name type="scientific">Catenaria anguillulae PL171</name>
    <dbReference type="NCBI Taxonomy" id="765915"/>
    <lineage>
        <taxon>Eukaryota</taxon>
        <taxon>Fungi</taxon>
        <taxon>Fungi incertae sedis</taxon>
        <taxon>Blastocladiomycota</taxon>
        <taxon>Blastocladiomycetes</taxon>
        <taxon>Blastocladiales</taxon>
        <taxon>Catenariaceae</taxon>
        <taxon>Catenaria</taxon>
    </lineage>
</organism>
<evidence type="ECO:0000313" key="2">
    <source>
        <dbReference type="EMBL" id="ORZ36097.1"/>
    </source>
</evidence>
<proteinExistence type="predicted"/>
<dbReference type="Proteomes" id="UP000193411">
    <property type="component" value="Unassembled WGS sequence"/>
</dbReference>
<dbReference type="EMBL" id="MCFL01000018">
    <property type="protein sequence ID" value="ORZ36097.1"/>
    <property type="molecule type" value="Genomic_DNA"/>
</dbReference>
<feature type="region of interest" description="Disordered" evidence="1">
    <location>
        <begin position="34"/>
        <end position="77"/>
    </location>
</feature>
<evidence type="ECO:0000313" key="3">
    <source>
        <dbReference type="Proteomes" id="UP000193411"/>
    </source>
</evidence>
<feature type="compositionally biased region" description="Polar residues" evidence="1">
    <location>
        <begin position="39"/>
        <end position="69"/>
    </location>
</feature>
<dbReference type="AlphaFoldDB" id="A0A1Y2HNC0"/>
<gene>
    <name evidence="2" type="ORF">BCR44DRAFT_1432782</name>
</gene>
<evidence type="ECO:0000256" key="1">
    <source>
        <dbReference type="SAM" id="MobiDB-lite"/>
    </source>
</evidence>
<protein>
    <submittedName>
        <fullName evidence="2">Uncharacterized protein</fullName>
    </submittedName>
</protein>
<sequence length="77" mass="8526">MHWYVDLKHPMPRADGITRALSNHASHRFMHDSLMSHVSGKTQPPRTNTGASNPSATPRPTHCSCTNGSAGHKPWRN</sequence>
<name>A0A1Y2HNC0_9FUNG</name>
<keyword evidence="3" id="KW-1185">Reference proteome</keyword>